<sequence>MIEAEGGEKLVALAKRLKGAPKELRGELTKAITQALRPLKAAAKKSAIEKLPRSGGLGKRVAKTTLRHKRKMSGRGAGIRIEAQTNAVKDPLRIDRGRVRHPTFGHRPWVLQDVRKGWFTEPMREGAPAVQQELIQAMDRIARKIEEN</sequence>
<dbReference type="KEGG" id="aori:SD37_11765"/>
<protein>
    <recommendedName>
        <fullName evidence="3">HK97 gp10 family phage protein</fullName>
    </recommendedName>
</protein>
<dbReference type="AlphaFoldDB" id="A0A193BVQ0"/>
<gene>
    <name evidence="1" type="ORF">SD37_11765</name>
</gene>
<evidence type="ECO:0008006" key="3">
    <source>
        <dbReference type="Google" id="ProtNLM"/>
    </source>
</evidence>
<name>A0A193BVQ0_AMYOR</name>
<reference evidence="1 2" key="1">
    <citation type="journal article" date="2015" name="Genome Announc.">
        <title>Draft Genome Sequence of Norvancomycin-Producing Strain Amycolatopsis orientalis CPCC200066.</title>
        <authorList>
            <person name="Lei X."/>
            <person name="Yuan F."/>
            <person name="Shi Y."/>
            <person name="Li X."/>
            <person name="Wang L."/>
            <person name="Hong B."/>
        </authorList>
    </citation>
    <scope>NUCLEOTIDE SEQUENCE [LARGE SCALE GENOMIC DNA]</scope>
    <source>
        <strain evidence="1 2">B-37</strain>
    </source>
</reference>
<proteinExistence type="predicted"/>
<keyword evidence="2" id="KW-1185">Reference proteome</keyword>
<evidence type="ECO:0000313" key="1">
    <source>
        <dbReference type="EMBL" id="ANN16255.1"/>
    </source>
</evidence>
<dbReference type="STRING" id="31958.SD37_11765"/>
<dbReference type="Proteomes" id="UP000093695">
    <property type="component" value="Chromosome"/>
</dbReference>
<evidence type="ECO:0000313" key="2">
    <source>
        <dbReference type="Proteomes" id="UP000093695"/>
    </source>
</evidence>
<accession>A0A193BVQ0</accession>
<dbReference type="RefSeq" id="WP_052674947.1">
    <property type="nucleotide sequence ID" value="NZ_CP016174.1"/>
</dbReference>
<dbReference type="EMBL" id="CP016174">
    <property type="protein sequence ID" value="ANN16255.1"/>
    <property type="molecule type" value="Genomic_DNA"/>
</dbReference>
<organism evidence="1 2">
    <name type="scientific">Amycolatopsis orientalis</name>
    <name type="common">Nocardia orientalis</name>
    <dbReference type="NCBI Taxonomy" id="31958"/>
    <lineage>
        <taxon>Bacteria</taxon>
        <taxon>Bacillati</taxon>
        <taxon>Actinomycetota</taxon>
        <taxon>Actinomycetes</taxon>
        <taxon>Pseudonocardiales</taxon>
        <taxon>Pseudonocardiaceae</taxon>
        <taxon>Amycolatopsis</taxon>
    </lineage>
</organism>